<dbReference type="RefSeq" id="WP_311675004.1">
    <property type="nucleotide sequence ID" value="NZ_JAVREQ010000021.1"/>
</dbReference>
<sequence length="409" mass="45393">MTRHLLLGDIALQYPVRPTPDAGLLAVRLADEPGDAGRATEYLTPADTAPRGLHLLRPEPRTLPDPPAGSDAAAATWAGIALDDDFGAHLDEALPPGVRTDTLAPVLLLRTHRQAAQPFTEVLSCARLRKVGILLVRTARFPHEPDAPVADLVAMAERAREAASEYAVPLLSEGRGLTTFESGTEIEQKITLGPGASSWRLTKELWARADRGLLGDFIPEPGYELTRWHFEQHTYEVLEPAGERGYLAFLRGRDGRWNLKRKRFEREALRREETFQRGVAVTESTFEEFLSREYPELVVRRLPDFRRTRFDVNVESTRTGHAYGVEIDEVTVEGESGGDGPRVLRQLEIEYLHSRLHEGLDPASIDADIADLTGRVEDHLKANGTPGERTFYSKLAFLRECAGEAAGPQ</sequence>
<keyword evidence="2" id="KW-1185">Reference proteome</keyword>
<gene>
    <name evidence="1" type="ORF">RM572_21405</name>
</gene>
<name>A0ABU2P0B1_9ACTN</name>
<dbReference type="Proteomes" id="UP001183414">
    <property type="component" value="Unassembled WGS sequence"/>
</dbReference>
<evidence type="ECO:0008006" key="3">
    <source>
        <dbReference type="Google" id="ProtNLM"/>
    </source>
</evidence>
<dbReference type="EMBL" id="JAVREQ010000021">
    <property type="protein sequence ID" value="MDT0381318.1"/>
    <property type="molecule type" value="Genomic_DNA"/>
</dbReference>
<proteinExistence type="predicted"/>
<evidence type="ECO:0000313" key="1">
    <source>
        <dbReference type="EMBL" id="MDT0381318.1"/>
    </source>
</evidence>
<comment type="caution">
    <text evidence="1">The sequence shown here is derived from an EMBL/GenBank/DDBJ whole genome shotgun (WGS) entry which is preliminary data.</text>
</comment>
<organism evidence="1 2">
    <name type="scientific">Streptomyces hazeniae</name>
    <dbReference type="NCBI Taxonomy" id="3075538"/>
    <lineage>
        <taxon>Bacteria</taxon>
        <taxon>Bacillati</taxon>
        <taxon>Actinomycetota</taxon>
        <taxon>Actinomycetes</taxon>
        <taxon>Kitasatosporales</taxon>
        <taxon>Streptomycetaceae</taxon>
        <taxon>Streptomyces</taxon>
    </lineage>
</organism>
<reference evidence="2" key="1">
    <citation type="submission" date="2023-07" db="EMBL/GenBank/DDBJ databases">
        <title>30 novel species of actinomycetes from the DSMZ collection.</title>
        <authorList>
            <person name="Nouioui I."/>
        </authorList>
    </citation>
    <scope>NUCLEOTIDE SEQUENCE [LARGE SCALE GENOMIC DNA]</scope>
    <source>
        <strain evidence="2">DSM 42041</strain>
    </source>
</reference>
<accession>A0ABU2P0B1</accession>
<evidence type="ECO:0000313" key="2">
    <source>
        <dbReference type="Proteomes" id="UP001183414"/>
    </source>
</evidence>
<protein>
    <recommendedName>
        <fullName evidence="3">CYTH domain-containing protein</fullName>
    </recommendedName>
</protein>